<sequence length="423" mass="42998">MPRATPRFAVRSRRAGVHRRRISATKNAPPSPAVTMPIGRSSGAASVRAARSAHTSSAAPLNPATGNSRACSAPTSRRHRCGVTSPTKPIAPLTATIAPVANDAITNTSRRIRATGTPSDTAATSPDISAFSSRRRAKSSSAANAAQHAGAASRSQRASPTPPSIQNSTDDAARGSPRYSSRFASAVIMNDTATPASSKRSGSSRPRRYASAITSAVAASAPANAANDSVNGPNAAPRPNVAATAPSIAPELTPSRCGSASRFAVAACSATPTIASVAPTSAASSARGNLICQTMLSSANDAPLRASVSATCAWATCAWATCAFVTRRSARCDNTIATTRAGAIVVAPSAVDATIEIATSAASAGSTSRTRHRRPRDAGGASAGAAPLIARPSRTRADAGRARSSRRPPRSRRRASPHRTESQ</sequence>
<dbReference type="EMBL" id="CP000124">
    <property type="protein sequence ID" value="ABA50457.1"/>
    <property type="molecule type" value="Genomic_DNA"/>
</dbReference>
<dbReference type="KEGG" id="bpm:BURPS1710b_3207"/>
<dbReference type="Proteomes" id="UP000002700">
    <property type="component" value="Chromosome I"/>
</dbReference>
<feature type="compositionally biased region" description="Low complexity" evidence="1">
    <location>
        <begin position="139"/>
        <end position="159"/>
    </location>
</feature>
<feature type="compositionally biased region" description="Basic residues" evidence="1">
    <location>
        <begin position="403"/>
        <end position="417"/>
    </location>
</feature>
<proteinExistence type="predicted"/>
<dbReference type="AlphaFoldDB" id="Q3JPC5"/>
<evidence type="ECO:0000256" key="1">
    <source>
        <dbReference type="SAM" id="MobiDB-lite"/>
    </source>
</evidence>
<gene>
    <name evidence="2" type="ordered locus">BURPS1710b_3207</name>
</gene>
<feature type="region of interest" description="Disordered" evidence="1">
    <location>
        <begin position="108"/>
        <end position="209"/>
    </location>
</feature>
<feature type="region of interest" description="Disordered" evidence="1">
    <location>
        <begin position="361"/>
        <end position="423"/>
    </location>
</feature>
<feature type="compositionally biased region" description="Polar residues" evidence="1">
    <location>
        <begin position="64"/>
        <end position="75"/>
    </location>
</feature>
<feature type="compositionally biased region" description="Basic residues" evidence="1">
    <location>
        <begin position="10"/>
        <end position="23"/>
    </location>
</feature>
<evidence type="ECO:0000313" key="2">
    <source>
        <dbReference type="EMBL" id="ABA50457.1"/>
    </source>
</evidence>
<evidence type="ECO:0000313" key="3">
    <source>
        <dbReference type="Proteomes" id="UP000002700"/>
    </source>
</evidence>
<feature type="compositionally biased region" description="Low complexity" evidence="1">
    <location>
        <begin position="197"/>
        <end position="209"/>
    </location>
</feature>
<reference evidence="2 3" key="1">
    <citation type="submission" date="2005-09" db="EMBL/GenBank/DDBJ databases">
        <authorList>
            <person name="Woods D.E."/>
            <person name="Nierman W.C."/>
        </authorList>
    </citation>
    <scope>NUCLEOTIDE SEQUENCE [LARGE SCALE GENOMIC DNA]</scope>
    <source>
        <strain evidence="2 3">1710b</strain>
    </source>
</reference>
<feature type="region of interest" description="Disordered" evidence="1">
    <location>
        <begin position="1"/>
        <end position="90"/>
    </location>
</feature>
<organism evidence="2 3">
    <name type="scientific">Burkholderia pseudomallei (strain 1710b)</name>
    <dbReference type="NCBI Taxonomy" id="320372"/>
    <lineage>
        <taxon>Bacteria</taxon>
        <taxon>Pseudomonadati</taxon>
        <taxon>Pseudomonadota</taxon>
        <taxon>Betaproteobacteria</taxon>
        <taxon>Burkholderiales</taxon>
        <taxon>Burkholderiaceae</taxon>
        <taxon>Burkholderia</taxon>
        <taxon>pseudomallei group</taxon>
    </lineage>
</organism>
<accession>Q3JPC5</accession>
<name>Q3JPC5_BURP1</name>
<dbReference type="HOGENOM" id="CLU_648415_0_0_4"/>
<feature type="compositionally biased region" description="Polar residues" evidence="1">
    <location>
        <begin position="116"/>
        <end position="127"/>
    </location>
</feature>
<dbReference type="EnsemblBacteria" id="ABA50457">
    <property type="protein sequence ID" value="ABA50457"/>
    <property type="gene ID" value="BURPS1710b_3207"/>
</dbReference>
<feature type="compositionally biased region" description="Low complexity" evidence="1">
    <location>
        <begin position="40"/>
        <end position="59"/>
    </location>
</feature>
<protein>
    <submittedName>
        <fullName evidence="2">Uncharacterized protein</fullName>
    </submittedName>
</protein>